<reference evidence="3" key="1">
    <citation type="submission" date="2016-03" db="EMBL/GenBank/DDBJ databases">
        <authorList>
            <person name="Guldener U."/>
        </authorList>
    </citation>
    <scope>NUCLEOTIDE SEQUENCE [LARGE SCALE GENOMIC DNA]</scope>
</reference>
<feature type="region of interest" description="Disordered" evidence="1">
    <location>
        <begin position="1"/>
        <end position="34"/>
    </location>
</feature>
<dbReference type="EMBL" id="FJVC01000157">
    <property type="protein sequence ID" value="CZT44001.1"/>
    <property type="molecule type" value="Genomic_DNA"/>
</dbReference>
<sequence length="100" mass="10759">MADPVKRPGPPPTTDVQGEEDSSPSPPTTTREIPYSILTRSQKAVVITLVPVIVTLPGFASNVYFPCHPLTPTLPPRLSASPELINLTVTSYLIHQVLST</sequence>
<keyword evidence="3" id="KW-1185">Reference proteome</keyword>
<evidence type="ECO:0000313" key="2">
    <source>
        <dbReference type="EMBL" id="CZT44001.1"/>
    </source>
</evidence>
<dbReference type="Proteomes" id="UP000177625">
    <property type="component" value="Unassembled WGS sequence"/>
</dbReference>
<organism evidence="2 3">
    <name type="scientific">Rhynchosporium secalis</name>
    <name type="common">Barley scald fungus</name>
    <dbReference type="NCBI Taxonomy" id="38038"/>
    <lineage>
        <taxon>Eukaryota</taxon>
        <taxon>Fungi</taxon>
        <taxon>Dikarya</taxon>
        <taxon>Ascomycota</taxon>
        <taxon>Pezizomycotina</taxon>
        <taxon>Leotiomycetes</taxon>
        <taxon>Helotiales</taxon>
        <taxon>Ploettnerulaceae</taxon>
        <taxon>Rhynchosporium</taxon>
    </lineage>
</organism>
<evidence type="ECO:0000313" key="3">
    <source>
        <dbReference type="Proteomes" id="UP000177625"/>
    </source>
</evidence>
<protein>
    <submittedName>
        <fullName evidence="2">Uncharacterized protein</fullName>
    </submittedName>
</protein>
<gene>
    <name evidence="2" type="ORF">RSE6_04119</name>
</gene>
<evidence type="ECO:0000256" key="1">
    <source>
        <dbReference type="SAM" id="MobiDB-lite"/>
    </source>
</evidence>
<name>A0A1E1M4J1_RHYSE</name>
<dbReference type="AlphaFoldDB" id="A0A1E1M4J1"/>
<accession>A0A1E1M4J1</accession>
<proteinExistence type="predicted"/>